<dbReference type="RefSeq" id="WP_332864113.1">
    <property type="nucleotide sequence ID" value="NZ_JBAFSM010000009.1"/>
</dbReference>
<organism evidence="1 2">
    <name type="scientific">Pannus brasiliensis CCIBt3594</name>
    <dbReference type="NCBI Taxonomy" id="1427578"/>
    <lineage>
        <taxon>Bacteria</taxon>
        <taxon>Bacillati</taxon>
        <taxon>Cyanobacteriota</taxon>
        <taxon>Cyanophyceae</taxon>
        <taxon>Oscillatoriophycideae</taxon>
        <taxon>Chroococcales</taxon>
        <taxon>Microcystaceae</taxon>
        <taxon>Pannus</taxon>
    </lineage>
</organism>
<dbReference type="PANTHER" id="PTHR34133:SF8">
    <property type="entry name" value="OS07G0633000 PROTEIN"/>
    <property type="match status" value="1"/>
</dbReference>
<sequence length="193" mass="22097">MEVTFTASESVEIVVEKQTIPIQHYLRQPRRLVQAIVDTNRMEPLSEHHFRLKMRSLNFLEMYYFQPTVVLNVWATSGGTVFLHSEDCEIKGIDYINDRFSLNVKGKLAPTEENGKTYLVGKANLEVKVELPPPLWLTPRPLLEVTGNGLLKGVLVRIKQRLMTRLLDDYRQWASQESNGIVYPETALDPSIG</sequence>
<evidence type="ECO:0000313" key="2">
    <source>
        <dbReference type="Proteomes" id="UP001328733"/>
    </source>
</evidence>
<keyword evidence="2" id="KW-1185">Reference proteome</keyword>
<dbReference type="Proteomes" id="UP001328733">
    <property type="component" value="Unassembled WGS sequence"/>
</dbReference>
<proteinExistence type="predicted"/>
<dbReference type="EMBL" id="JBAFSM010000009">
    <property type="protein sequence ID" value="MEG3436649.1"/>
    <property type="molecule type" value="Genomic_DNA"/>
</dbReference>
<evidence type="ECO:0000313" key="1">
    <source>
        <dbReference type="EMBL" id="MEG3436649.1"/>
    </source>
</evidence>
<accession>A0AAW9QVK1</accession>
<dbReference type="InterPro" id="IPR018971">
    <property type="entry name" value="DUF1997"/>
</dbReference>
<dbReference type="Pfam" id="PF09366">
    <property type="entry name" value="DUF1997"/>
    <property type="match status" value="1"/>
</dbReference>
<comment type="caution">
    <text evidence="1">The sequence shown here is derived from an EMBL/GenBank/DDBJ whole genome shotgun (WGS) entry which is preliminary data.</text>
</comment>
<gene>
    <name evidence="1" type="ORF">V0288_05910</name>
</gene>
<dbReference type="AlphaFoldDB" id="A0AAW9QVK1"/>
<dbReference type="PANTHER" id="PTHR34133">
    <property type="entry name" value="OS07G0633000 PROTEIN"/>
    <property type="match status" value="1"/>
</dbReference>
<name>A0AAW9QVK1_9CHRO</name>
<protein>
    <submittedName>
        <fullName evidence="1">DUF1997 domain-containing protein</fullName>
    </submittedName>
</protein>
<reference evidence="1 2" key="1">
    <citation type="submission" date="2024-01" db="EMBL/GenBank/DDBJ databases">
        <title>Genomic insights into the taxonomy and metabolism of the cyanobacterium Pannus brasiliensis CCIBt3594.</title>
        <authorList>
            <person name="Machado M."/>
            <person name="Botero N.B."/>
            <person name="Andreote A.P.D."/>
            <person name="Feitosa A.M.T."/>
            <person name="Popin R."/>
            <person name="Sivonen K."/>
            <person name="Fiore M.F."/>
        </authorList>
    </citation>
    <scope>NUCLEOTIDE SEQUENCE [LARGE SCALE GENOMIC DNA]</scope>
    <source>
        <strain evidence="1 2">CCIBt3594</strain>
    </source>
</reference>